<dbReference type="GO" id="GO:0022857">
    <property type="term" value="F:transmembrane transporter activity"/>
    <property type="evidence" value="ECO:0007669"/>
    <property type="project" value="InterPro"/>
</dbReference>
<feature type="transmembrane region" description="Helical" evidence="7">
    <location>
        <begin position="228"/>
        <end position="248"/>
    </location>
</feature>
<feature type="transmembrane region" description="Helical" evidence="7">
    <location>
        <begin position="139"/>
        <end position="161"/>
    </location>
</feature>
<feature type="transmembrane region" description="Helical" evidence="7">
    <location>
        <begin position="394"/>
        <end position="413"/>
    </location>
</feature>
<keyword evidence="10" id="KW-1185">Reference proteome</keyword>
<proteinExistence type="predicted"/>
<dbReference type="PROSITE" id="PS50850">
    <property type="entry name" value="MFS"/>
    <property type="match status" value="1"/>
</dbReference>
<evidence type="ECO:0000256" key="2">
    <source>
        <dbReference type="ARBA" id="ARBA00022448"/>
    </source>
</evidence>
<evidence type="ECO:0000256" key="6">
    <source>
        <dbReference type="ARBA" id="ARBA00023136"/>
    </source>
</evidence>
<dbReference type="OrthoDB" id="9784658at2"/>
<feature type="transmembrane region" description="Helical" evidence="7">
    <location>
        <begin position="268"/>
        <end position="285"/>
    </location>
</feature>
<feature type="transmembrane region" description="Helical" evidence="7">
    <location>
        <begin position="332"/>
        <end position="353"/>
    </location>
</feature>
<organism evidence="9 10">
    <name type="scientific">Aurantiacibacter spongiae</name>
    <dbReference type="NCBI Taxonomy" id="2488860"/>
    <lineage>
        <taxon>Bacteria</taxon>
        <taxon>Pseudomonadati</taxon>
        <taxon>Pseudomonadota</taxon>
        <taxon>Alphaproteobacteria</taxon>
        <taxon>Sphingomonadales</taxon>
        <taxon>Erythrobacteraceae</taxon>
        <taxon>Aurantiacibacter</taxon>
    </lineage>
</organism>
<keyword evidence="3" id="KW-1003">Cell membrane</keyword>
<evidence type="ECO:0000313" key="9">
    <source>
        <dbReference type="EMBL" id="RPF71761.1"/>
    </source>
</evidence>
<feature type="domain" description="Major facilitator superfamily (MFS) profile" evidence="8">
    <location>
        <begin position="13"/>
        <end position="457"/>
    </location>
</feature>
<comment type="caution">
    <text evidence="9">The sequence shown here is derived from an EMBL/GenBank/DDBJ whole genome shotgun (WGS) entry which is preliminary data.</text>
</comment>
<name>A0A3N5DRF8_9SPHN</name>
<dbReference type="InterPro" id="IPR020846">
    <property type="entry name" value="MFS_dom"/>
</dbReference>
<feature type="transmembrane region" description="Helical" evidence="7">
    <location>
        <begin position="199"/>
        <end position="222"/>
    </location>
</feature>
<dbReference type="EMBL" id="RPFZ01000001">
    <property type="protein sequence ID" value="RPF71761.1"/>
    <property type="molecule type" value="Genomic_DNA"/>
</dbReference>
<keyword evidence="4 7" id="KW-0812">Transmembrane</keyword>
<feature type="transmembrane region" description="Helical" evidence="7">
    <location>
        <begin position="305"/>
        <end position="325"/>
    </location>
</feature>
<evidence type="ECO:0000256" key="3">
    <source>
        <dbReference type="ARBA" id="ARBA00022475"/>
    </source>
</evidence>
<evidence type="ECO:0000256" key="7">
    <source>
        <dbReference type="SAM" id="Phobius"/>
    </source>
</evidence>
<feature type="transmembrane region" description="Helical" evidence="7">
    <location>
        <begin position="12"/>
        <end position="28"/>
    </location>
</feature>
<evidence type="ECO:0000259" key="8">
    <source>
        <dbReference type="PROSITE" id="PS50850"/>
    </source>
</evidence>
<dbReference type="InterPro" id="IPR036259">
    <property type="entry name" value="MFS_trans_sf"/>
</dbReference>
<feature type="transmembrane region" description="Helical" evidence="7">
    <location>
        <begin position="167"/>
        <end position="187"/>
    </location>
</feature>
<gene>
    <name evidence="9" type="ORF">EG799_09125</name>
</gene>
<feature type="transmembrane region" description="Helical" evidence="7">
    <location>
        <begin position="359"/>
        <end position="382"/>
    </location>
</feature>
<evidence type="ECO:0000256" key="4">
    <source>
        <dbReference type="ARBA" id="ARBA00022692"/>
    </source>
</evidence>
<dbReference type="GO" id="GO:0005886">
    <property type="term" value="C:plasma membrane"/>
    <property type="evidence" value="ECO:0007669"/>
    <property type="project" value="UniProtKB-SubCell"/>
</dbReference>
<feature type="transmembrane region" description="Helical" evidence="7">
    <location>
        <begin position="104"/>
        <end position="127"/>
    </location>
</feature>
<comment type="subcellular location">
    <subcellularLocation>
        <location evidence="1">Cell membrane</location>
        <topology evidence="1">Multi-pass membrane protein</topology>
    </subcellularLocation>
</comment>
<feature type="transmembrane region" description="Helical" evidence="7">
    <location>
        <begin position="80"/>
        <end position="98"/>
    </location>
</feature>
<protein>
    <submittedName>
        <fullName evidence="9">MFS transporter</fullName>
    </submittedName>
</protein>
<keyword evidence="6 7" id="KW-0472">Membrane</keyword>
<dbReference type="Gene3D" id="1.20.1250.20">
    <property type="entry name" value="MFS general substrate transporter like domains"/>
    <property type="match status" value="1"/>
</dbReference>
<dbReference type="InterPro" id="IPR011701">
    <property type="entry name" value="MFS"/>
</dbReference>
<accession>A0A3N5DRF8</accession>
<evidence type="ECO:0000256" key="5">
    <source>
        <dbReference type="ARBA" id="ARBA00022989"/>
    </source>
</evidence>
<evidence type="ECO:0000256" key="1">
    <source>
        <dbReference type="ARBA" id="ARBA00004651"/>
    </source>
</evidence>
<dbReference type="AlphaFoldDB" id="A0A3N5DRF8"/>
<keyword evidence="5 7" id="KW-1133">Transmembrane helix</keyword>
<feature type="transmembrane region" description="Helical" evidence="7">
    <location>
        <begin position="48"/>
        <end position="68"/>
    </location>
</feature>
<feature type="transmembrane region" description="Helical" evidence="7">
    <location>
        <begin position="433"/>
        <end position="453"/>
    </location>
</feature>
<keyword evidence="2" id="KW-0813">Transport</keyword>
<dbReference type="SUPFAM" id="SSF103473">
    <property type="entry name" value="MFS general substrate transporter"/>
    <property type="match status" value="1"/>
</dbReference>
<dbReference type="Pfam" id="PF07690">
    <property type="entry name" value="MFS_1"/>
    <property type="match status" value="1"/>
</dbReference>
<evidence type="ECO:0000313" key="10">
    <source>
        <dbReference type="Proteomes" id="UP000275232"/>
    </source>
</evidence>
<dbReference type="PANTHER" id="PTHR42718">
    <property type="entry name" value="MAJOR FACILITATOR SUPERFAMILY MULTIDRUG TRANSPORTER MFSC"/>
    <property type="match status" value="1"/>
</dbReference>
<dbReference type="RefSeq" id="WP_123880505.1">
    <property type="nucleotide sequence ID" value="NZ_RPFZ01000001.1"/>
</dbReference>
<dbReference type="PANTHER" id="PTHR42718:SF46">
    <property type="entry name" value="BLR6921 PROTEIN"/>
    <property type="match status" value="1"/>
</dbReference>
<dbReference type="Proteomes" id="UP000275232">
    <property type="component" value="Unassembled WGS sequence"/>
</dbReference>
<reference evidence="9 10" key="1">
    <citation type="submission" date="2018-11" db="EMBL/GenBank/DDBJ databases">
        <title>Erythrobacter spongiae sp. nov., isolated from a marine sponge.</title>
        <authorList>
            <person name="Zhuang L."/>
            <person name="Luo L."/>
        </authorList>
    </citation>
    <scope>NUCLEOTIDE SEQUENCE [LARGE SCALE GENOMIC DNA]</scope>
    <source>
        <strain evidence="9 10">HN-E23</strain>
    </source>
</reference>
<sequence>MVSTDSLRGSYPATLAIALFALIPYLLVSSAGSLLEGQIQHDLEASRAALGWAGSLSTAGYAFGALFAGDLVQRHPRRRLLPLLALATCAGWLCAAIAQGPVAYVAGHVLAGLTTGMLLVVSLPPVITGFSEKVTISAGFISLGLFGAIAAGPMVGGLVAAGPGWRGFHLALAAIALSVAGFSRVVLRDNDPPNPELPRDYGALVLAFLGTVLPFSAVALLAGRSFGSAWFLVPLGIGLACFAGIFLYEERRQTPLVPIHKTIHTLPIIGTLIAAFAGGVFLSLLELSVGRTMQLWQFTPLKTGLTFSPLLLGAALAALILARLFRSRYLPVLILVGLVMMIGSGIMLIALASSSPWPWLSLALTLLGFGAGATVSPALFLAAFSLRSSLLPRVFAFIELVRSVGDFLMGPILRQYAATLAAPEPLTDHAVALSMAIALAVGVIGTIVCTVLFRAAFRRLPVPQVDTWLEEEDAVAIQSPDIFPDHRQ</sequence>